<reference evidence="1" key="1">
    <citation type="submission" date="2019-08" db="EMBL/GenBank/DDBJ databases">
        <authorList>
            <person name="Kucharzyk K."/>
            <person name="Murdoch R.W."/>
            <person name="Higgins S."/>
            <person name="Loffler F."/>
        </authorList>
    </citation>
    <scope>NUCLEOTIDE SEQUENCE</scope>
</reference>
<gene>
    <name evidence="1" type="ORF">SDC9_27493</name>
</gene>
<dbReference type="Gene3D" id="1.20.1500.10">
    <property type="entry name" value="YheA/YmcA-like"/>
    <property type="match status" value="1"/>
</dbReference>
<dbReference type="EMBL" id="VSSQ01000151">
    <property type="protein sequence ID" value="MPL81565.1"/>
    <property type="molecule type" value="Genomic_DNA"/>
</dbReference>
<accession>A0A644US78</accession>
<organism evidence="1">
    <name type="scientific">bioreactor metagenome</name>
    <dbReference type="NCBI Taxonomy" id="1076179"/>
    <lineage>
        <taxon>unclassified sequences</taxon>
        <taxon>metagenomes</taxon>
        <taxon>ecological metagenomes</taxon>
    </lineage>
</organism>
<dbReference type="SUPFAM" id="SSF158622">
    <property type="entry name" value="YheA/YmcA-like"/>
    <property type="match status" value="1"/>
</dbReference>
<name>A0A644US78_9ZZZZ</name>
<dbReference type="Pfam" id="PF06133">
    <property type="entry name" value="Com_YlbF"/>
    <property type="match status" value="1"/>
</dbReference>
<sequence length="116" mass="13360">MNIYDKAHDLAKALNNSDEYRAFLAAKQAVDADEQAKTMVHNFILKQMEIEYEMMSGKPEDKDKIEQLQKMYDLIAYNAKAHDFLQAHMRFQRIIADVYKIIGDSVAEGLDLFAKA</sequence>
<protein>
    <submittedName>
        <fullName evidence="1">Uncharacterized protein</fullName>
    </submittedName>
</protein>
<proteinExistence type="inferred from homology"/>
<evidence type="ECO:0000313" key="1">
    <source>
        <dbReference type="EMBL" id="MPL81565.1"/>
    </source>
</evidence>
<dbReference type="InterPro" id="IPR023378">
    <property type="entry name" value="YheA/YmcA-like_dom_sf"/>
</dbReference>
<dbReference type="InterPro" id="IPR010368">
    <property type="entry name" value="Com_YlbF"/>
</dbReference>
<dbReference type="AlphaFoldDB" id="A0A644US78"/>
<comment type="caution">
    <text evidence="1">The sequence shown here is derived from an EMBL/GenBank/DDBJ whole genome shotgun (WGS) entry which is preliminary data.</text>
</comment>
<dbReference type="HAMAP" id="MF_01526">
    <property type="entry name" value="UPF0342"/>
    <property type="match status" value="1"/>
</dbReference>